<feature type="domain" description="YjiS-like" evidence="1">
    <location>
        <begin position="23"/>
        <end position="54"/>
    </location>
</feature>
<gene>
    <name evidence="2" type="ORF">SAMN04488117_101720</name>
</gene>
<dbReference type="Pfam" id="PF06568">
    <property type="entry name" value="YjiS-like"/>
    <property type="match status" value="1"/>
</dbReference>
<sequence>MFAKAQTLAPTCTTGARRAPSFFSRLRAAMALSKQRRSLAQLDDALLDDIGLTRFEALREAERPLWDAPRHWMR</sequence>
<dbReference type="RefSeq" id="WP_009572863.1">
    <property type="nucleotide sequence ID" value="NZ_CAXASY010000009.1"/>
</dbReference>
<dbReference type="AlphaFoldDB" id="A0A1G7GUK7"/>
<proteinExistence type="predicted"/>
<dbReference type="Proteomes" id="UP000182284">
    <property type="component" value="Unassembled WGS sequence"/>
</dbReference>
<dbReference type="OrthoDB" id="8096613at2"/>
<protein>
    <submittedName>
        <fullName evidence="2">Uncharacterized conserved protein YjiS, DUF1127 family</fullName>
    </submittedName>
</protein>
<dbReference type="EMBL" id="FNBL01000001">
    <property type="protein sequence ID" value="SDE91785.1"/>
    <property type="molecule type" value="Genomic_DNA"/>
</dbReference>
<organism evidence="2 3">
    <name type="scientific">Celeribacter baekdonensis</name>
    <dbReference type="NCBI Taxonomy" id="875171"/>
    <lineage>
        <taxon>Bacteria</taxon>
        <taxon>Pseudomonadati</taxon>
        <taxon>Pseudomonadota</taxon>
        <taxon>Alphaproteobacteria</taxon>
        <taxon>Rhodobacterales</taxon>
        <taxon>Roseobacteraceae</taxon>
        <taxon>Celeribacter</taxon>
    </lineage>
</organism>
<accession>A0A1G7GUK7</accession>
<dbReference type="InterPro" id="IPR009506">
    <property type="entry name" value="YjiS-like"/>
</dbReference>
<reference evidence="2 3" key="1">
    <citation type="submission" date="2016-10" db="EMBL/GenBank/DDBJ databases">
        <authorList>
            <person name="de Groot N.N."/>
        </authorList>
    </citation>
    <scope>NUCLEOTIDE SEQUENCE [LARGE SCALE GENOMIC DNA]</scope>
    <source>
        <strain evidence="2 3">DSM 27375</strain>
    </source>
</reference>
<evidence type="ECO:0000313" key="3">
    <source>
        <dbReference type="Proteomes" id="UP000182284"/>
    </source>
</evidence>
<evidence type="ECO:0000313" key="2">
    <source>
        <dbReference type="EMBL" id="SDE91785.1"/>
    </source>
</evidence>
<evidence type="ECO:0000259" key="1">
    <source>
        <dbReference type="Pfam" id="PF06568"/>
    </source>
</evidence>
<name>A0A1G7GUK7_9RHOB</name>